<dbReference type="GO" id="GO:0000177">
    <property type="term" value="C:cytoplasmic exosome (RNase complex)"/>
    <property type="evidence" value="ECO:0007669"/>
    <property type="project" value="TreeGrafter"/>
</dbReference>
<dbReference type="AlphaFoldDB" id="A0A8K0JP46"/>
<dbReference type="Gene3D" id="2.40.50.140">
    <property type="entry name" value="Nucleic acid-binding proteins"/>
    <property type="match status" value="1"/>
</dbReference>
<feature type="domain" description="K Homology" evidence="7">
    <location>
        <begin position="169"/>
        <end position="217"/>
    </location>
</feature>
<keyword evidence="3" id="KW-0698">rRNA processing</keyword>
<dbReference type="GO" id="GO:0071035">
    <property type="term" value="P:nuclear polyadenylation-dependent rRNA catabolic process"/>
    <property type="evidence" value="ECO:0007669"/>
    <property type="project" value="TreeGrafter"/>
</dbReference>
<dbReference type="InterPro" id="IPR004088">
    <property type="entry name" value="KH_dom_type_1"/>
</dbReference>
<name>A0A8K0JP46_9TREE</name>
<evidence type="ECO:0000256" key="6">
    <source>
        <dbReference type="ARBA" id="ARBA00030615"/>
    </source>
</evidence>
<dbReference type="GO" id="GO:0071038">
    <property type="term" value="P:TRAMP-dependent tRNA surveillance pathway"/>
    <property type="evidence" value="ECO:0007669"/>
    <property type="project" value="TreeGrafter"/>
</dbReference>
<dbReference type="GO" id="GO:0034475">
    <property type="term" value="P:U4 snRNA 3'-end processing"/>
    <property type="evidence" value="ECO:0007669"/>
    <property type="project" value="TreeGrafter"/>
</dbReference>
<dbReference type="SUPFAM" id="SSF54791">
    <property type="entry name" value="Eukaryotic type KH-domain (KH-domain type I)"/>
    <property type="match status" value="1"/>
</dbReference>
<keyword evidence="9" id="KW-1185">Reference proteome</keyword>
<dbReference type="GO" id="GO:0005730">
    <property type="term" value="C:nucleolus"/>
    <property type="evidence" value="ECO:0007669"/>
    <property type="project" value="UniProtKB-SubCell"/>
</dbReference>
<comment type="subcellular location">
    <subcellularLocation>
        <location evidence="1">Nucleus</location>
        <location evidence="1">Nucleolus</location>
    </subcellularLocation>
</comment>
<evidence type="ECO:0000256" key="3">
    <source>
        <dbReference type="ARBA" id="ARBA00022552"/>
    </source>
</evidence>
<evidence type="ECO:0000256" key="1">
    <source>
        <dbReference type="ARBA" id="ARBA00004604"/>
    </source>
</evidence>
<evidence type="ECO:0000256" key="5">
    <source>
        <dbReference type="ARBA" id="ARBA00022884"/>
    </source>
</evidence>
<gene>
    <name evidence="8" type="ORF">FFLO_04484</name>
</gene>
<dbReference type="PANTHER" id="PTHR21321:SF1">
    <property type="entry name" value="EXOSOME COMPLEX COMPONENT RRP40"/>
    <property type="match status" value="1"/>
</dbReference>
<comment type="caution">
    <text evidence="8">The sequence shown here is derived from an EMBL/GenBank/DDBJ whole genome shotgun (WGS) entry which is preliminary data.</text>
</comment>
<dbReference type="EMBL" id="JABELV010000096">
    <property type="protein sequence ID" value="KAG7531242.1"/>
    <property type="molecule type" value="Genomic_DNA"/>
</dbReference>
<comment type="similarity">
    <text evidence="2">Belongs to the RRP40 family.</text>
</comment>
<dbReference type="Pfam" id="PF15985">
    <property type="entry name" value="KH_6"/>
    <property type="match status" value="1"/>
</dbReference>
<accession>A0A8K0JP46</accession>
<dbReference type="GO" id="GO:0000467">
    <property type="term" value="P:exonucleolytic trimming to generate mature 3'-end of 5.8S rRNA from tricistronic rRNA transcript (SSU-rRNA, 5.8S rRNA, LSU-rRNA)"/>
    <property type="evidence" value="ECO:0007669"/>
    <property type="project" value="TreeGrafter"/>
</dbReference>
<keyword evidence="4" id="KW-0271">Exosome</keyword>
<evidence type="ECO:0000313" key="9">
    <source>
        <dbReference type="Proteomes" id="UP000812966"/>
    </source>
</evidence>
<dbReference type="CDD" id="cd05790">
    <property type="entry name" value="S1_Rrp40"/>
    <property type="match status" value="1"/>
</dbReference>
<dbReference type="InterPro" id="IPR012340">
    <property type="entry name" value="NA-bd_OB-fold"/>
</dbReference>
<dbReference type="InterPro" id="IPR026699">
    <property type="entry name" value="Exosome_RNA_bind1/RRP40/RRP4"/>
</dbReference>
<reference evidence="8" key="1">
    <citation type="submission" date="2020-04" db="EMBL/GenBank/DDBJ databases">
        <title>Analysis of mating type loci in Filobasidium floriforme.</title>
        <authorList>
            <person name="Nowrousian M."/>
        </authorList>
    </citation>
    <scope>NUCLEOTIDE SEQUENCE</scope>
    <source>
        <strain evidence="8">CBS 6242</strain>
    </source>
</reference>
<dbReference type="GO" id="GO:0000176">
    <property type="term" value="C:nuclear exosome (RNase complex)"/>
    <property type="evidence" value="ECO:0007669"/>
    <property type="project" value="TreeGrafter"/>
</dbReference>
<dbReference type="GO" id="GO:0003723">
    <property type="term" value="F:RNA binding"/>
    <property type="evidence" value="ECO:0007669"/>
    <property type="project" value="UniProtKB-KW"/>
</dbReference>
<evidence type="ECO:0000313" key="8">
    <source>
        <dbReference type="EMBL" id="KAG7531242.1"/>
    </source>
</evidence>
<dbReference type="FunFam" id="2.40.50.140:FF:000112">
    <property type="entry name" value="Exosome complex component RRP40"/>
    <property type="match status" value="1"/>
</dbReference>
<dbReference type="GO" id="GO:0071034">
    <property type="term" value="P:CUT catabolic process"/>
    <property type="evidence" value="ECO:0007669"/>
    <property type="project" value="TreeGrafter"/>
</dbReference>
<dbReference type="OrthoDB" id="340500at2759"/>
<dbReference type="InterPro" id="IPR036612">
    <property type="entry name" value="KH_dom_type_1_sf"/>
</dbReference>
<proteinExistence type="inferred from homology"/>
<dbReference type="SUPFAM" id="SSF50249">
    <property type="entry name" value="Nucleic acid-binding proteins"/>
    <property type="match status" value="1"/>
</dbReference>
<dbReference type="Pfam" id="PF21262">
    <property type="entry name" value="RRP40_S1"/>
    <property type="match status" value="1"/>
</dbReference>
<evidence type="ECO:0000256" key="2">
    <source>
        <dbReference type="ARBA" id="ARBA00007841"/>
    </source>
</evidence>
<dbReference type="GO" id="GO:0071051">
    <property type="term" value="P:poly(A)-dependent snoRNA 3'-end processing"/>
    <property type="evidence" value="ECO:0007669"/>
    <property type="project" value="TreeGrafter"/>
</dbReference>
<dbReference type="PANTHER" id="PTHR21321">
    <property type="entry name" value="PNAS-3 RELATED"/>
    <property type="match status" value="1"/>
</dbReference>
<keyword evidence="5" id="KW-0694">RNA-binding</keyword>
<evidence type="ECO:0000259" key="7">
    <source>
        <dbReference type="Pfam" id="PF15985"/>
    </source>
</evidence>
<dbReference type="Proteomes" id="UP000812966">
    <property type="component" value="Unassembled WGS sequence"/>
</dbReference>
<dbReference type="InterPro" id="IPR037319">
    <property type="entry name" value="Rrp40_S1"/>
</dbReference>
<dbReference type="Gene3D" id="3.30.1370.10">
    <property type="entry name" value="K Homology domain, type 1"/>
    <property type="match status" value="1"/>
</dbReference>
<protein>
    <recommendedName>
        <fullName evidence="6">Ribosomal RNA-processing protein 40</fullName>
    </recommendedName>
</protein>
<sequence>MTTFVLPGDVIPLPADPVDPSTSQSITFGPGIGASTSKTGSEAISVATKMGPVHNTAKRRKTKDGPTEVNRLWVEVQSKRYVPAPGEDVIGIIVQKHAEGFRVDIGAAQLAQLGQFAFEGASKKTKPRLDNGTVVHARVSLANRDMEPEIECVDPKDGKSNGYGELKGGLMVTCSLQLCRRVLSTRMMGEIMTLWPLNTQITVAPAMNGRIWLNCESGILPVIGLKRILEAIDAGEVDWENMDALQGWVKREGIVLN</sequence>
<evidence type="ECO:0000256" key="4">
    <source>
        <dbReference type="ARBA" id="ARBA00022835"/>
    </source>
</evidence>
<organism evidence="8 9">
    <name type="scientific">Filobasidium floriforme</name>
    <dbReference type="NCBI Taxonomy" id="5210"/>
    <lineage>
        <taxon>Eukaryota</taxon>
        <taxon>Fungi</taxon>
        <taxon>Dikarya</taxon>
        <taxon>Basidiomycota</taxon>
        <taxon>Agaricomycotina</taxon>
        <taxon>Tremellomycetes</taxon>
        <taxon>Filobasidiales</taxon>
        <taxon>Filobasidiaceae</taxon>
        <taxon>Filobasidium</taxon>
    </lineage>
</organism>